<dbReference type="SMART" id="SM00093">
    <property type="entry name" value="SERPIN"/>
    <property type="match status" value="1"/>
</dbReference>
<dbReference type="PROSITE" id="PS00284">
    <property type="entry name" value="SERPIN"/>
    <property type="match status" value="1"/>
</dbReference>
<dbReference type="OrthoDB" id="9764871at2"/>
<evidence type="ECO:0000256" key="1">
    <source>
        <dbReference type="RuleBase" id="RU000411"/>
    </source>
</evidence>
<evidence type="ECO:0000256" key="3">
    <source>
        <dbReference type="SAM" id="SignalP"/>
    </source>
</evidence>
<dbReference type="Gene3D" id="3.30.497.10">
    <property type="entry name" value="Antithrombin, subunit I, domain 2"/>
    <property type="match status" value="1"/>
</dbReference>
<dbReference type="PANTHER" id="PTHR11461">
    <property type="entry name" value="SERINE PROTEASE INHIBITOR, SERPIN"/>
    <property type="match status" value="1"/>
</dbReference>
<dbReference type="RefSeq" id="WP_110396065.1">
    <property type="nucleotide sequence ID" value="NZ_JBHUHB010000001.1"/>
</dbReference>
<feature type="domain" description="Serpin" evidence="4">
    <location>
        <begin position="69"/>
        <end position="427"/>
    </location>
</feature>
<dbReference type="InterPro" id="IPR023795">
    <property type="entry name" value="Serpin_CS"/>
</dbReference>
<name>A0A2V3VVC3_9BACI</name>
<proteinExistence type="inferred from homology"/>
<dbReference type="AlphaFoldDB" id="A0A2V3VVC3"/>
<dbReference type="InterPro" id="IPR023796">
    <property type="entry name" value="Serpin_dom"/>
</dbReference>
<protein>
    <submittedName>
        <fullName evidence="5">Serpin B</fullName>
    </submittedName>
</protein>
<dbReference type="CDD" id="cd19588">
    <property type="entry name" value="serpin_miropin-like"/>
    <property type="match status" value="1"/>
</dbReference>
<evidence type="ECO:0000256" key="2">
    <source>
        <dbReference type="SAM" id="MobiDB-lite"/>
    </source>
</evidence>
<dbReference type="Pfam" id="PF00079">
    <property type="entry name" value="Serpin"/>
    <property type="match status" value="1"/>
</dbReference>
<comment type="similarity">
    <text evidence="1">Belongs to the serpin family.</text>
</comment>
<dbReference type="InterPro" id="IPR042178">
    <property type="entry name" value="Serpin_sf_1"/>
</dbReference>
<feature type="signal peptide" evidence="3">
    <location>
        <begin position="1"/>
        <end position="23"/>
    </location>
</feature>
<organism evidence="5 6">
    <name type="scientific">Pseudogracilibacillus auburnensis</name>
    <dbReference type="NCBI Taxonomy" id="1494959"/>
    <lineage>
        <taxon>Bacteria</taxon>
        <taxon>Bacillati</taxon>
        <taxon>Bacillota</taxon>
        <taxon>Bacilli</taxon>
        <taxon>Bacillales</taxon>
        <taxon>Bacillaceae</taxon>
        <taxon>Pseudogracilibacillus</taxon>
    </lineage>
</organism>
<dbReference type="EMBL" id="QJJQ01000010">
    <property type="protein sequence ID" value="PXW85606.1"/>
    <property type="molecule type" value="Genomic_DNA"/>
</dbReference>
<feature type="compositionally biased region" description="Low complexity" evidence="2">
    <location>
        <begin position="29"/>
        <end position="38"/>
    </location>
</feature>
<feature type="region of interest" description="Disordered" evidence="2">
    <location>
        <begin position="29"/>
        <end position="49"/>
    </location>
</feature>
<sequence>MFKRAFLYMLCCIFVLVTSCSQAENVDNINNDNQNVDNLDGDNKDVDKSDKGEVINNEYTTQPNNKLGFALLDKVERDKNNNIFISPSSAFMALSMAYNGSEGETKDEIAEALQIKDISVDQLNQANAVLVDKLQKDTQATQLSIANSIWLNKQFHFTDEFSDATTTFYDAETTEIDITDDRSVDKINDWVSESTNDKITDIVEGPLNEDMVAILINALYFEGKWKYPFSEARTEEEPFYSGGTENNIPMMMLEEELAYMENDEFQAVKLPYQDDEMNMTIFLPSENSTIDTFIAAISDENWQEWQAEFQEMNGIIKLPTFELEYETNLNEAFQLLGMELAFKKQDADFSKMIKEDAPLWIHEIKQKTYINVDEKGTEAAAVTSIEMRTESAVVGDTFYMEVNRPFFMTITDNETDTILFMGVITNPNG</sequence>
<dbReference type="InterPro" id="IPR000215">
    <property type="entry name" value="Serpin_fam"/>
</dbReference>
<dbReference type="GO" id="GO:0004867">
    <property type="term" value="F:serine-type endopeptidase inhibitor activity"/>
    <property type="evidence" value="ECO:0007669"/>
    <property type="project" value="InterPro"/>
</dbReference>
<dbReference type="Gene3D" id="2.30.39.10">
    <property type="entry name" value="Alpha-1-antitrypsin, domain 1"/>
    <property type="match status" value="1"/>
</dbReference>
<evidence type="ECO:0000313" key="6">
    <source>
        <dbReference type="Proteomes" id="UP000247978"/>
    </source>
</evidence>
<dbReference type="InterPro" id="IPR036186">
    <property type="entry name" value="Serpin_sf"/>
</dbReference>
<dbReference type="Proteomes" id="UP000247978">
    <property type="component" value="Unassembled WGS sequence"/>
</dbReference>
<dbReference type="SUPFAM" id="SSF56574">
    <property type="entry name" value="Serpins"/>
    <property type="match status" value="1"/>
</dbReference>
<dbReference type="InterPro" id="IPR042185">
    <property type="entry name" value="Serpin_sf_2"/>
</dbReference>
<dbReference type="PANTHER" id="PTHR11461:SF211">
    <property type="entry name" value="GH10112P-RELATED"/>
    <property type="match status" value="1"/>
</dbReference>
<keyword evidence="6" id="KW-1185">Reference proteome</keyword>
<keyword evidence="3" id="KW-0732">Signal</keyword>
<dbReference type="GO" id="GO:0005615">
    <property type="term" value="C:extracellular space"/>
    <property type="evidence" value="ECO:0007669"/>
    <property type="project" value="InterPro"/>
</dbReference>
<accession>A0A2V3VVC3</accession>
<feature type="chain" id="PRO_5015869461" evidence="3">
    <location>
        <begin position="24"/>
        <end position="429"/>
    </location>
</feature>
<evidence type="ECO:0000313" key="5">
    <source>
        <dbReference type="EMBL" id="PXW85606.1"/>
    </source>
</evidence>
<gene>
    <name evidence="5" type="ORF">DFR56_110106</name>
</gene>
<evidence type="ECO:0000259" key="4">
    <source>
        <dbReference type="SMART" id="SM00093"/>
    </source>
</evidence>
<comment type="caution">
    <text evidence="5">The sequence shown here is derived from an EMBL/GenBank/DDBJ whole genome shotgun (WGS) entry which is preliminary data.</text>
</comment>
<reference evidence="5 6" key="1">
    <citation type="submission" date="2018-05" db="EMBL/GenBank/DDBJ databases">
        <title>Genomic Encyclopedia of Type Strains, Phase IV (KMG-IV): sequencing the most valuable type-strain genomes for metagenomic binning, comparative biology and taxonomic classification.</title>
        <authorList>
            <person name="Goeker M."/>
        </authorList>
    </citation>
    <scope>NUCLEOTIDE SEQUENCE [LARGE SCALE GENOMIC DNA]</scope>
    <source>
        <strain evidence="5 6">DSM 28556</strain>
    </source>
</reference>
<dbReference type="PROSITE" id="PS51257">
    <property type="entry name" value="PROKAR_LIPOPROTEIN"/>
    <property type="match status" value="1"/>
</dbReference>